<reference evidence="1 2" key="1">
    <citation type="submission" date="2014-04" db="EMBL/GenBank/DDBJ databases">
        <authorList>
            <consortium name="DOE Joint Genome Institute"/>
            <person name="Kuo A."/>
            <person name="Kohler A."/>
            <person name="Costa M.D."/>
            <person name="Nagy L.G."/>
            <person name="Floudas D."/>
            <person name="Copeland A."/>
            <person name="Barry K.W."/>
            <person name="Cichocki N."/>
            <person name="Veneault-Fourrey C."/>
            <person name="LaButti K."/>
            <person name="Lindquist E.A."/>
            <person name="Lipzen A."/>
            <person name="Lundell T."/>
            <person name="Morin E."/>
            <person name="Murat C."/>
            <person name="Sun H."/>
            <person name="Tunlid A."/>
            <person name="Henrissat B."/>
            <person name="Grigoriev I.V."/>
            <person name="Hibbett D.S."/>
            <person name="Martin F."/>
            <person name="Nordberg H.P."/>
            <person name="Cantor M.N."/>
            <person name="Hua S.X."/>
        </authorList>
    </citation>
    <scope>NUCLEOTIDE SEQUENCE [LARGE SCALE GENOMIC DNA]</scope>
    <source>
        <strain evidence="1 2">441</strain>
    </source>
</reference>
<proteinExistence type="predicted"/>
<protein>
    <submittedName>
        <fullName evidence="1">Unplaced genomic scaffold scaffold_5, whole genome shotgun sequence</fullName>
    </submittedName>
</protein>
<name>A0A0C9YWW3_9AGAM</name>
<evidence type="ECO:0000313" key="2">
    <source>
        <dbReference type="Proteomes" id="UP000054018"/>
    </source>
</evidence>
<dbReference type="EMBL" id="KN833689">
    <property type="protein sequence ID" value="KIK29570.1"/>
    <property type="molecule type" value="Genomic_DNA"/>
</dbReference>
<organism evidence="1 2">
    <name type="scientific">Pisolithus microcarpus 441</name>
    <dbReference type="NCBI Taxonomy" id="765257"/>
    <lineage>
        <taxon>Eukaryota</taxon>
        <taxon>Fungi</taxon>
        <taxon>Dikarya</taxon>
        <taxon>Basidiomycota</taxon>
        <taxon>Agaricomycotina</taxon>
        <taxon>Agaricomycetes</taxon>
        <taxon>Agaricomycetidae</taxon>
        <taxon>Boletales</taxon>
        <taxon>Sclerodermatineae</taxon>
        <taxon>Pisolithaceae</taxon>
        <taxon>Pisolithus</taxon>
    </lineage>
</organism>
<dbReference type="Proteomes" id="UP000054018">
    <property type="component" value="Unassembled WGS sequence"/>
</dbReference>
<accession>A0A0C9YWW3</accession>
<dbReference type="HOGENOM" id="CLU_2794914_0_0_1"/>
<gene>
    <name evidence="1" type="ORF">PISMIDRAFT_672288</name>
</gene>
<reference evidence="2" key="2">
    <citation type="submission" date="2015-01" db="EMBL/GenBank/DDBJ databases">
        <title>Evolutionary Origins and Diversification of the Mycorrhizal Mutualists.</title>
        <authorList>
            <consortium name="DOE Joint Genome Institute"/>
            <consortium name="Mycorrhizal Genomics Consortium"/>
            <person name="Kohler A."/>
            <person name="Kuo A."/>
            <person name="Nagy L.G."/>
            <person name="Floudas D."/>
            <person name="Copeland A."/>
            <person name="Barry K.W."/>
            <person name="Cichocki N."/>
            <person name="Veneault-Fourrey C."/>
            <person name="LaButti K."/>
            <person name="Lindquist E.A."/>
            <person name="Lipzen A."/>
            <person name="Lundell T."/>
            <person name="Morin E."/>
            <person name="Murat C."/>
            <person name="Riley R."/>
            <person name="Ohm R."/>
            <person name="Sun H."/>
            <person name="Tunlid A."/>
            <person name="Henrissat B."/>
            <person name="Grigoriev I.V."/>
            <person name="Hibbett D.S."/>
            <person name="Martin F."/>
        </authorList>
    </citation>
    <scope>NUCLEOTIDE SEQUENCE [LARGE SCALE GENOMIC DNA]</scope>
    <source>
        <strain evidence="2">441</strain>
    </source>
</reference>
<keyword evidence="2" id="KW-1185">Reference proteome</keyword>
<dbReference type="AlphaFoldDB" id="A0A0C9YWW3"/>
<sequence length="68" mass="7559">MLEAREKRLSCMTTSGRSATGQSYELSHIDCTAHTYLRLPPVIRTPPLVQHRLSTSTSGLPTRVFVTT</sequence>
<evidence type="ECO:0000313" key="1">
    <source>
        <dbReference type="EMBL" id="KIK29570.1"/>
    </source>
</evidence>